<keyword evidence="2" id="KW-0472">Membrane</keyword>
<evidence type="ECO:0000313" key="3">
    <source>
        <dbReference type="EMBL" id="SIT14917.1"/>
    </source>
</evidence>
<dbReference type="Pfam" id="PF02325">
    <property type="entry name" value="CCB3_YggT"/>
    <property type="match status" value="1"/>
</dbReference>
<evidence type="ECO:0000256" key="1">
    <source>
        <dbReference type="ARBA" id="ARBA00010894"/>
    </source>
</evidence>
<dbReference type="AlphaFoldDB" id="A0A1N7PWV2"/>
<dbReference type="STRING" id="80876.SAMN05421779_108109"/>
<evidence type="ECO:0000313" key="4">
    <source>
        <dbReference type="Proteomes" id="UP000185678"/>
    </source>
</evidence>
<evidence type="ECO:0000256" key="2">
    <source>
        <dbReference type="SAM" id="Phobius"/>
    </source>
</evidence>
<proteinExistence type="inferred from homology"/>
<name>A0A1N7PWV2_9PROT</name>
<gene>
    <name evidence="3" type="ORF">SAMN05421779_108109</name>
</gene>
<sequence>MRDLLQTDFAAAMDVIIFPLLQVLNIAIDMYIWALIISAILSWLVAFNVVNTRNQLVYNIGHFLDRITEPALRPIRRILPSMGTVDLSPIVLILFCYFLQMVISQLTFRLMQSGF</sequence>
<dbReference type="InterPro" id="IPR003425">
    <property type="entry name" value="CCB3/YggT"/>
</dbReference>
<dbReference type="GO" id="GO:0016020">
    <property type="term" value="C:membrane"/>
    <property type="evidence" value="ECO:0007669"/>
    <property type="project" value="InterPro"/>
</dbReference>
<dbReference type="PANTHER" id="PTHR33219:SF14">
    <property type="entry name" value="PROTEIN COFACTOR ASSEMBLY OF COMPLEX C SUBUNIT B CCB3, CHLOROPLASTIC-RELATED"/>
    <property type="match status" value="1"/>
</dbReference>
<accession>A0A1N7PWV2</accession>
<keyword evidence="4" id="KW-1185">Reference proteome</keyword>
<reference evidence="3 4" key="1">
    <citation type="submission" date="2017-01" db="EMBL/GenBank/DDBJ databases">
        <authorList>
            <person name="Mah S.A."/>
            <person name="Swanson W.J."/>
            <person name="Moy G.W."/>
            <person name="Vacquier V.D."/>
        </authorList>
    </citation>
    <scope>NUCLEOTIDE SEQUENCE [LARGE SCALE GENOMIC DNA]</scope>
    <source>
        <strain evidence="3 4">DSM 11589</strain>
    </source>
</reference>
<dbReference type="EMBL" id="FTOA01000008">
    <property type="protein sequence ID" value="SIT14917.1"/>
    <property type="molecule type" value="Genomic_DNA"/>
</dbReference>
<comment type="similarity">
    <text evidence="1">Belongs to the YggT family.</text>
</comment>
<keyword evidence="2" id="KW-0812">Transmembrane</keyword>
<dbReference type="Proteomes" id="UP000185678">
    <property type="component" value="Unassembled WGS sequence"/>
</dbReference>
<dbReference type="PANTHER" id="PTHR33219">
    <property type="entry name" value="YLMG HOMOLOG PROTEIN 2, CHLOROPLASTIC"/>
    <property type="match status" value="1"/>
</dbReference>
<organism evidence="3 4">
    <name type="scientific">Insolitispirillum peregrinum</name>
    <dbReference type="NCBI Taxonomy" id="80876"/>
    <lineage>
        <taxon>Bacteria</taxon>
        <taxon>Pseudomonadati</taxon>
        <taxon>Pseudomonadota</taxon>
        <taxon>Alphaproteobacteria</taxon>
        <taxon>Rhodospirillales</taxon>
        <taxon>Novispirillaceae</taxon>
        <taxon>Insolitispirillum</taxon>
    </lineage>
</organism>
<feature type="transmembrane region" description="Helical" evidence="2">
    <location>
        <begin position="30"/>
        <end position="50"/>
    </location>
</feature>
<keyword evidence="2" id="KW-1133">Transmembrane helix</keyword>
<protein>
    <submittedName>
        <fullName evidence="3">YggT family protein</fullName>
    </submittedName>
</protein>
<feature type="transmembrane region" description="Helical" evidence="2">
    <location>
        <begin position="83"/>
        <end position="103"/>
    </location>
</feature>